<evidence type="ECO:0000259" key="1">
    <source>
        <dbReference type="SMART" id="SM00829"/>
    </source>
</evidence>
<dbReference type="InterPro" id="IPR020843">
    <property type="entry name" value="ER"/>
</dbReference>
<dbReference type="Pfam" id="PF08240">
    <property type="entry name" value="ADH_N"/>
    <property type="match status" value="1"/>
</dbReference>
<dbReference type="SUPFAM" id="SSF51735">
    <property type="entry name" value="NAD(P)-binding Rossmann-fold domains"/>
    <property type="match status" value="1"/>
</dbReference>
<dbReference type="InterPro" id="IPR050700">
    <property type="entry name" value="YIM1/Zinc_Alcohol_DH_Fams"/>
</dbReference>
<dbReference type="SUPFAM" id="SSF50129">
    <property type="entry name" value="GroES-like"/>
    <property type="match status" value="1"/>
</dbReference>
<dbReference type="CDD" id="cd08267">
    <property type="entry name" value="MDR1"/>
    <property type="match status" value="1"/>
</dbReference>
<dbReference type="AlphaFoldDB" id="A0A542XSA0"/>
<dbReference type="GO" id="GO:0016491">
    <property type="term" value="F:oxidoreductase activity"/>
    <property type="evidence" value="ECO:0007669"/>
    <property type="project" value="InterPro"/>
</dbReference>
<reference evidence="2 5" key="2">
    <citation type="submission" date="2021-03" db="EMBL/GenBank/DDBJ databases">
        <title>Whole genome shotgun sequence of Salinispora arenicola NBRC 105043.</title>
        <authorList>
            <person name="Komaki H."/>
            <person name="Tamura T."/>
        </authorList>
    </citation>
    <scope>NUCLEOTIDE SEQUENCE [LARGE SCALE GENOMIC DNA]</scope>
    <source>
        <strain evidence="2 5">NBRC 105043</strain>
    </source>
</reference>
<dbReference type="Proteomes" id="UP000315983">
    <property type="component" value="Unassembled WGS sequence"/>
</dbReference>
<dbReference type="Gene3D" id="3.40.50.720">
    <property type="entry name" value="NAD(P)-binding Rossmann-like Domain"/>
    <property type="match status" value="1"/>
</dbReference>
<sequence length="332" mass="35743">MVRMKAVMFDAYGPPDVLTHVDVPTPVPRADQVLIRVHATTVTSAEVGMRRGEPRWGRVIIGLRRPRRGVRVLGLEFAGDVTAVGPAVRRLRVGDRVFGFTSFGAGANAEYKCLSERASITTMPDNVAYAQAAAAVDGFTTAWHFLHDLAKVQPGQRVLVIGASGSIGTYAIQLAKYLGAVVHGVCSGRNAKLVESLGADRVFDYTVEDFTTSGERYSAIFDTVGRSSFARCRSVLAPRGCYLPTTGLMVNAMLTAGTALTTGPRVRTGMSVGKQAALDALRGLLSQDRLQVVIDRIYPMAEIVEAHRYVDEGHKVGNVVIDVVGDGRRNEP</sequence>
<name>A0A542XSA0_SALAC</name>
<dbReference type="PANTHER" id="PTHR11695">
    <property type="entry name" value="ALCOHOL DEHYDROGENASE RELATED"/>
    <property type="match status" value="1"/>
</dbReference>
<feature type="domain" description="Enoyl reductase (ER)" evidence="1">
    <location>
        <begin position="13"/>
        <end position="321"/>
    </location>
</feature>
<dbReference type="InterPro" id="IPR013154">
    <property type="entry name" value="ADH-like_N"/>
</dbReference>
<dbReference type="SMART" id="SM00829">
    <property type="entry name" value="PKS_ER"/>
    <property type="match status" value="1"/>
</dbReference>
<dbReference type="EMBL" id="BOQM01000016">
    <property type="protein sequence ID" value="GIM85828.1"/>
    <property type="molecule type" value="Genomic_DNA"/>
</dbReference>
<dbReference type="Pfam" id="PF13602">
    <property type="entry name" value="ADH_zinc_N_2"/>
    <property type="match status" value="1"/>
</dbReference>
<organism evidence="3 4">
    <name type="scientific">Salinispora arenicola</name>
    <dbReference type="NCBI Taxonomy" id="168697"/>
    <lineage>
        <taxon>Bacteria</taxon>
        <taxon>Bacillati</taxon>
        <taxon>Actinomycetota</taxon>
        <taxon>Actinomycetes</taxon>
        <taxon>Micromonosporales</taxon>
        <taxon>Micromonosporaceae</taxon>
        <taxon>Salinispora</taxon>
    </lineage>
</organism>
<dbReference type="InterPro" id="IPR036291">
    <property type="entry name" value="NAD(P)-bd_dom_sf"/>
</dbReference>
<dbReference type="Gene3D" id="3.90.180.10">
    <property type="entry name" value="Medium-chain alcohol dehydrogenases, catalytic domain"/>
    <property type="match status" value="1"/>
</dbReference>
<protein>
    <submittedName>
        <fullName evidence="2">Alcohol dehydrogenase</fullName>
    </submittedName>
    <submittedName>
        <fullName evidence="3">NADPH2:quinone reductase</fullName>
    </submittedName>
</protein>
<comment type="caution">
    <text evidence="3">The sequence shown here is derived from an EMBL/GenBank/DDBJ whole genome shotgun (WGS) entry which is preliminary data.</text>
</comment>
<evidence type="ECO:0000313" key="4">
    <source>
        <dbReference type="Proteomes" id="UP000315983"/>
    </source>
</evidence>
<evidence type="ECO:0000313" key="2">
    <source>
        <dbReference type="EMBL" id="GIM85828.1"/>
    </source>
</evidence>
<evidence type="ECO:0000313" key="5">
    <source>
        <dbReference type="Proteomes" id="UP000677457"/>
    </source>
</evidence>
<accession>A0A542XSA0</accession>
<proteinExistence type="predicted"/>
<evidence type="ECO:0000313" key="3">
    <source>
        <dbReference type="EMBL" id="TQL38727.1"/>
    </source>
</evidence>
<reference evidence="3 4" key="1">
    <citation type="submission" date="2019-06" db="EMBL/GenBank/DDBJ databases">
        <title>Sequencing the genomes of 1000 actinobacteria strains.</title>
        <authorList>
            <person name="Klenk H.-P."/>
        </authorList>
    </citation>
    <scope>NUCLEOTIDE SEQUENCE [LARGE SCALE GENOMIC DNA]</scope>
    <source>
        <strain evidence="3 4">DSM 44819</strain>
    </source>
</reference>
<keyword evidence="5" id="KW-1185">Reference proteome</keyword>
<dbReference type="Proteomes" id="UP000677457">
    <property type="component" value="Unassembled WGS sequence"/>
</dbReference>
<dbReference type="PANTHER" id="PTHR11695:SF648">
    <property type="entry name" value="ZINC-BINDING OXIDOREDUCTASE"/>
    <property type="match status" value="1"/>
</dbReference>
<gene>
    <name evidence="3" type="ORF">FB564_3938</name>
    <name evidence="2" type="ORF">Sar04_25640</name>
</gene>
<dbReference type="EMBL" id="VFOL01000001">
    <property type="protein sequence ID" value="TQL38727.1"/>
    <property type="molecule type" value="Genomic_DNA"/>
</dbReference>
<dbReference type="InterPro" id="IPR011032">
    <property type="entry name" value="GroES-like_sf"/>
</dbReference>